<dbReference type="KEGG" id="prz:GZH47_30465"/>
<sequence length="212" mass="23883">MELDPHNGARSLHAAATTIASLIQSAASRYARPFITALDGGSGAGKTTLALLAAERLADLHLATAIVHIDDFFDAAVSDEQWDRCTDEQKCLRCMDWQRLKREALLPLLDGRAASYRPFSFDTQDHLAHDAVTVQPAAAILLDGIYGTLPELMNVIDLSILIQVPPEIRRRRHNERENSEDIEWHRRWDPAEDYYFSRLRPPSSFDHVIQLA</sequence>
<evidence type="ECO:0000259" key="1">
    <source>
        <dbReference type="Pfam" id="PF00485"/>
    </source>
</evidence>
<dbReference type="Pfam" id="PF00485">
    <property type="entry name" value="PRK"/>
    <property type="match status" value="1"/>
</dbReference>
<dbReference type="Proteomes" id="UP000479114">
    <property type="component" value="Chromosome"/>
</dbReference>
<organism evidence="2 3">
    <name type="scientific">Paenibacillus rhizovicinus</name>
    <dbReference type="NCBI Taxonomy" id="2704463"/>
    <lineage>
        <taxon>Bacteria</taxon>
        <taxon>Bacillati</taxon>
        <taxon>Bacillota</taxon>
        <taxon>Bacilli</taxon>
        <taxon>Bacillales</taxon>
        <taxon>Paenibacillaceae</taxon>
        <taxon>Paenibacillus</taxon>
    </lineage>
</organism>
<gene>
    <name evidence="2" type="ORF">GZH47_30465</name>
</gene>
<dbReference type="InterPro" id="IPR027417">
    <property type="entry name" value="P-loop_NTPase"/>
</dbReference>
<protein>
    <recommendedName>
        <fullName evidence="1">Phosphoribulokinase/uridine kinase domain-containing protein</fullName>
    </recommendedName>
</protein>
<dbReference type="EMBL" id="CP048286">
    <property type="protein sequence ID" value="QHW34695.1"/>
    <property type="molecule type" value="Genomic_DNA"/>
</dbReference>
<dbReference type="InterPro" id="IPR006083">
    <property type="entry name" value="PRK/URK"/>
</dbReference>
<feature type="domain" description="Phosphoribulokinase/uridine kinase" evidence="1">
    <location>
        <begin position="37"/>
        <end position="173"/>
    </location>
</feature>
<dbReference type="RefSeq" id="WP_162644847.1">
    <property type="nucleotide sequence ID" value="NZ_CP048286.1"/>
</dbReference>
<keyword evidence="3" id="KW-1185">Reference proteome</keyword>
<name>A0A6C0P8J3_9BACL</name>
<dbReference type="GO" id="GO:0016301">
    <property type="term" value="F:kinase activity"/>
    <property type="evidence" value="ECO:0007669"/>
    <property type="project" value="InterPro"/>
</dbReference>
<proteinExistence type="predicted"/>
<dbReference type="Gene3D" id="3.40.50.300">
    <property type="entry name" value="P-loop containing nucleotide triphosphate hydrolases"/>
    <property type="match status" value="1"/>
</dbReference>
<reference evidence="2 3" key="1">
    <citation type="submission" date="2020-02" db="EMBL/GenBank/DDBJ databases">
        <title>Paenibacillus sp. nov., isolated from rhizosphere soil of tomato.</title>
        <authorList>
            <person name="Weon H.-Y."/>
            <person name="Lee S.A."/>
        </authorList>
    </citation>
    <scope>NUCLEOTIDE SEQUENCE [LARGE SCALE GENOMIC DNA]</scope>
    <source>
        <strain evidence="2 3">14171R-81</strain>
    </source>
</reference>
<dbReference type="SUPFAM" id="SSF52540">
    <property type="entry name" value="P-loop containing nucleoside triphosphate hydrolases"/>
    <property type="match status" value="1"/>
</dbReference>
<dbReference type="GO" id="GO:0005524">
    <property type="term" value="F:ATP binding"/>
    <property type="evidence" value="ECO:0007669"/>
    <property type="project" value="InterPro"/>
</dbReference>
<evidence type="ECO:0000313" key="3">
    <source>
        <dbReference type="Proteomes" id="UP000479114"/>
    </source>
</evidence>
<dbReference type="AlphaFoldDB" id="A0A6C0P8J3"/>
<accession>A0A6C0P8J3</accession>
<evidence type="ECO:0000313" key="2">
    <source>
        <dbReference type="EMBL" id="QHW34695.1"/>
    </source>
</evidence>